<dbReference type="GO" id="GO:0016791">
    <property type="term" value="F:phosphatase activity"/>
    <property type="evidence" value="ECO:0007669"/>
    <property type="project" value="TreeGrafter"/>
</dbReference>
<keyword evidence="1" id="KW-0378">Hydrolase</keyword>
<dbReference type="Gene3D" id="3.60.40.10">
    <property type="entry name" value="PPM-type phosphatase domain"/>
    <property type="match status" value="1"/>
</dbReference>
<gene>
    <name evidence="3" type="ORF">FKR81_28450</name>
</gene>
<dbReference type="InterPro" id="IPR001932">
    <property type="entry name" value="PPM-type_phosphatase-like_dom"/>
</dbReference>
<dbReference type="SMART" id="SM00331">
    <property type="entry name" value="PP2C_SIG"/>
    <property type="match status" value="1"/>
</dbReference>
<feature type="domain" description="PPM-type phosphatase" evidence="2">
    <location>
        <begin position="168"/>
        <end position="390"/>
    </location>
</feature>
<evidence type="ECO:0000313" key="3">
    <source>
        <dbReference type="EMBL" id="TWP48537.1"/>
    </source>
</evidence>
<dbReference type="AlphaFoldDB" id="A0A563EMY3"/>
<evidence type="ECO:0000313" key="4">
    <source>
        <dbReference type="Proteomes" id="UP000316639"/>
    </source>
</evidence>
<sequence length="402" mass="43432">MEPWHALFRQIINGAHLTTAGDLAKLVDDATARVGVVVQLYLTDVGQQRLQPVRAEAGPPLLVDSTTAGRAFQRTEIIAVHATPGYLWVPVLNGTERLGVLQATLPTGADPDDHWIREQCWVLAGLLGHLVMSKLHYSDFLHVVRRATPFSVASELLWQLLPPQTFACDELVVTAVMEPYHSVGGDGYDYSVDNGRARVAIFDAMGHDMHAGLTTAVALAATRNARRNGLGLLEGAELADEAVRQQATAGLKAPFATAVLAELDLATGVLHYFVAGHPPALLLRGGRMVKALSGTIHPPLGLGHLAKSKPQLGREQLQADDRILFHSDGVTEARDPRGEQFGVDRLVDLTELHEAAGLSPPETLRRVARAVLDHQRGQLQDDATLLLVEWSRAAARNVLPAP</sequence>
<reference evidence="3 4" key="1">
    <citation type="submission" date="2019-07" db="EMBL/GenBank/DDBJ databases">
        <title>Lentzea xizangensis sp. nov., isolated from Qinghai-Tibetan Plateau Soils.</title>
        <authorList>
            <person name="Huang J."/>
        </authorList>
    </citation>
    <scope>NUCLEOTIDE SEQUENCE [LARGE SCALE GENOMIC DNA]</scope>
    <source>
        <strain evidence="3 4">FXJ1.1311</strain>
    </source>
</reference>
<dbReference type="PANTHER" id="PTHR43156:SF2">
    <property type="entry name" value="STAGE II SPORULATION PROTEIN E"/>
    <property type="match status" value="1"/>
</dbReference>
<dbReference type="OrthoDB" id="4935951at2"/>
<protein>
    <submittedName>
        <fullName evidence="3">Serine/threonine-protein phosphatase</fullName>
    </submittedName>
</protein>
<name>A0A563EMY3_9PSEU</name>
<evidence type="ECO:0000259" key="2">
    <source>
        <dbReference type="SMART" id="SM00331"/>
    </source>
</evidence>
<evidence type="ECO:0000256" key="1">
    <source>
        <dbReference type="ARBA" id="ARBA00022801"/>
    </source>
</evidence>
<comment type="caution">
    <text evidence="3">The sequence shown here is derived from an EMBL/GenBank/DDBJ whole genome shotgun (WGS) entry which is preliminary data.</text>
</comment>
<dbReference type="PANTHER" id="PTHR43156">
    <property type="entry name" value="STAGE II SPORULATION PROTEIN E-RELATED"/>
    <property type="match status" value="1"/>
</dbReference>
<dbReference type="Proteomes" id="UP000316639">
    <property type="component" value="Unassembled WGS sequence"/>
</dbReference>
<dbReference type="SUPFAM" id="SSF81606">
    <property type="entry name" value="PP2C-like"/>
    <property type="match status" value="1"/>
</dbReference>
<proteinExistence type="predicted"/>
<dbReference type="InterPro" id="IPR052016">
    <property type="entry name" value="Bact_Sigma-Reg"/>
</dbReference>
<accession>A0A563EMY3</accession>
<keyword evidence="4" id="KW-1185">Reference proteome</keyword>
<dbReference type="Pfam" id="PF07228">
    <property type="entry name" value="SpoIIE"/>
    <property type="match status" value="1"/>
</dbReference>
<dbReference type="EMBL" id="VOBR01000020">
    <property type="protein sequence ID" value="TWP48537.1"/>
    <property type="molecule type" value="Genomic_DNA"/>
</dbReference>
<organism evidence="3 4">
    <name type="scientific">Lentzea tibetensis</name>
    <dbReference type="NCBI Taxonomy" id="2591470"/>
    <lineage>
        <taxon>Bacteria</taxon>
        <taxon>Bacillati</taxon>
        <taxon>Actinomycetota</taxon>
        <taxon>Actinomycetes</taxon>
        <taxon>Pseudonocardiales</taxon>
        <taxon>Pseudonocardiaceae</taxon>
        <taxon>Lentzea</taxon>
    </lineage>
</organism>
<dbReference type="InterPro" id="IPR036457">
    <property type="entry name" value="PPM-type-like_dom_sf"/>
</dbReference>